<organism evidence="2 3">
    <name type="scientific">Agromyces rhizosphaerae</name>
    <dbReference type="NCBI Taxonomy" id="88374"/>
    <lineage>
        <taxon>Bacteria</taxon>
        <taxon>Bacillati</taxon>
        <taxon>Actinomycetota</taxon>
        <taxon>Actinomycetes</taxon>
        <taxon>Micrococcales</taxon>
        <taxon>Microbacteriaceae</taxon>
        <taxon>Agromyces</taxon>
    </lineage>
</organism>
<dbReference type="Gene3D" id="6.10.140.2180">
    <property type="match status" value="1"/>
</dbReference>
<dbReference type="InterPro" id="IPR001845">
    <property type="entry name" value="HTH_ArsR_DNA-bd_dom"/>
</dbReference>
<accession>A0A9W6CPX5</accession>
<dbReference type="Pfam" id="PF12840">
    <property type="entry name" value="HTH_20"/>
    <property type="match status" value="1"/>
</dbReference>
<evidence type="ECO:0000313" key="2">
    <source>
        <dbReference type="EMBL" id="GLI26666.1"/>
    </source>
</evidence>
<keyword evidence="3" id="KW-1185">Reference proteome</keyword>
<dbReference type="GO" id="GO:0003700">
    <property type="term" value="F:DNA-binding transcription factor activity"/>
    <property type="evidence" value="ECO:0007669"/>
    <property type="project" value="InterPro"/>
</dbReference>
<dbReference type="InterPro" id="IPR036388">
    <property type="entry name" value="WH-like_DNA-bd_sf"/>
</dbReference>
<reference evidence="2" key="1">
    <citation type="submission" date="2022-12" db="EMBL/GenBank/DDBJ databases">
        <title>Reference genome sequencing for broad-spectrum identification of bacterial and archaeal isolates by mass spectrometry.</title>
        <authorList>
            <person name="Sekiguchi Y."/>
            <person name="Tourlousse D.M."/>
        </authorList>
    </citation>
    <scope>NUCLEOTIDE SEQUENCE</scope>
    <source>
        <strain evidence="2">14</strain>
    </source>
</reference>
<dbReference type="RefSeq" id="WP_281882684.1">
    <property type="nucleotide sequence ID" value="NZ_BSDP01000001.1"/>
</dbReference>
<evidence type="ECO:0000313" key="3">
    <source>
        <dbReference type="Proteomes" id="UP001144396"/>
    </source>
</evidence>
<gene>
    <name evidence="2" type="ORF">ARHIZOSPH14_09080</name>
</gene>
<dbReference type="Proteomes" id="UP001144396">
    <property type="component" value="Unassembled WGS sequence"/>
</dbReference>
<evidence type="ECO:0000259" key="1">
    <source>
        <dbReference type="SMART" id="SM00418"/>
    </source>
</evidence>
<proteinExistence type="predicted"/>
<dbReference type="InterPro" id="IPR036390">
    <property type="entry name" value="WH_DNA-bd_sf"/>
</dbReference>
<protein>
    <submittedName>
        <fullName evidence="2">Transcriptional regulator</fullName>
    </submittedName>
</protein>
<dbReference type="SUPFAM" id="SSF46785">
    <property type="entry name" value="Winged helix' DNA-binding domain"/>
    <property type="match status" value="1"/>
</dbReference>
<feature type="domain" description="HTH arsR-type" evidence="1">
    <location>
        <begin position="10"/>
        <end position="89"/>
    </location>
</feature>
<comment type="caution">
    <text evidence="2">The sequence shown here is derived from an EMBL/GenBank/DDBJ whole genome shotgun (WGS) entry which is preliminary data.</text>
</comment>
<dbReference type="EMBL" id="BSDP01000001">
    <property type="protein sequence ID" value="GLI26666.1"/>
    <property type="molecule type" value="Genomic_DNA"/>
</dbReference>
<dbReference type="AlphaFoldDB" id="A0A9W6CPX5"/>
<name>A0A9W6CPX5_9MICO</name>
<dbReference type="Gene3D" id="1.10.10.10">
    <property type="entry name" value="Winged helix-like DNA-binding domain superfamily/Winged helix DNA-binding domain"/>
    <property type="match status" value="1"/>
</dbReference>
<dbReference type="SMART" id="SM00418">
    <property type="entry name" value="HTH_ARSR"/>
    <property type="match status" value="1"/>
</dbReference>
<sequence>MARANGTADLILHPVRLRVIRTLLGGRRMTTAELAAELPDVATATLYRHVSTLADAGVLDVVGERAARGATERTYELHDGAAHVGGADLAGLGPEAHRAAFAAFVAGLLADFDAYLARDGADLAVDGVGFRHRAFWMTDEELDEFVGELGGLAKRWSRNAPAPGRRRRVLSTVLIPDEERE</sequence>